<dbReference type="GO" id="GO:0030170">
    <property type="term" value="F:pyridoxal phosphate binding"/>
    <property type="evidence" value="ECO:0007669"/>
    <property type="project" value="TreeGrafter"/>
</dbReference>
<keyword evidence="3 4" id="KW-0663">Pyridoxal phosphate</keyword>
<dbReference type="STRING" id="549386.SAMN02927923_04556"/>
<evidence type="ECO:0000313" key="6">
    <source>
        <dbReference type="Proteomes" id="UP000199569"/>
    </source>
</evidence>
<name>A0A1G5LQH8_9HYPH</name>
<dbReference type="PIRSF" id="PIRSF000390">
    <property type="entry name" value="PLP_StrS"/>
    <property type="match status" value="1"/>
</dbReference>
<dbReference type="InterPro" id="IPR015424">
    <property type="entry name" value="PyrdxlP-dep_Trfase"/>
</dbReference>
<accession>A0A1G5LQH8</accession>
<evidence type="ECO:0000256" key="3">
    <source>
        <dbReference type="PIRSR" id="PIRSR000390-2"/>
    </source>
</evidence>
<evidence type="ECO:0000256" key="1">
    <source>
        <dbReference type="ARBA" id="ARBA00037999"/>
    </source>
</evidence>
<dbReference type="Pfam" id="PF01041">
    <property type="entry name" value="DegT_DnrJ_EryC1"/>
    <property type="match status" value="1"/>
</dbReference>
<dbReference type="GO" id="GO:0000271">
    <property type="term" value="P:polysaccharide biosynthetic process"/>
    <property type="evidence" value="ECO:0007669"/>
    <property type="project" value="TreeGrafter"/>
</dbReference>
<feature type="modified residue" description="N6-(pyridoxal phosphate)lysine" evidence="3">
    <location>
        <position position="185"/>
    </location>
</feature>
<gene>
    <name evidence="5" type="ORF">SAMN02927923_04556</name>
</gene>
<dbReference type="InterPro" id="IPR015422">
    <property type="entry name" value="PyrdxlP-dep_Trfase_small"/>
</dbReference>
<dbReference type="PANTHER" id="PTHR30244:SF34">
    <property type="entry name" value="DTDP-4-AMINO-4,6-DIDEOXYGALACTOSE TRANSAMINASE"/>
    <property type="match status" value="1"/>
</dbReference>
<dbReference type="EMBL" id="FMVJ01000027">
    <property type="protein sequence ID" value="SCZ14490.1"/>
    <property type="molecule type" value="Genomic_DNA"/>
</dbReference>
<evidence type="ECO:0000313" key="5">
    <source>
        <dbReference type="EMBL" id="SCZ14490.1"/>
    </source>
</evidence>
<evidence type="ECO:0000256" key="4">
    <source>
        <dbReference type="RuleBase" id="RU004508"/>
    </source>
</evidence>
<feature type="active site" description="Proton acceptor" evidence="2">
    <location>
        <position position="185"/>
    </location>
</feature>
<sequence length="367" mass="40564">MHDFIPVYSPQLTGGEWDNVKECLDTTWISSRGRFVEEFEQQFASYVGTAHAISVCNGTVALHLALAGLGIGPGDKVAVQTFTYVASVNAVRYVGAEPVFIDSDPVTLQMCPQDLSRKVASGDVRAVIVAHLYGQAANMGEIASVAQRHGMLVVEDCAEAFGTRIGNRHVGIDSEVATYSFFGNKTITTGEGGMVTTDDATVAQLLRKLRGQGLAGEREYWHDVVGFNFRMTNICAAIGTAQLARADEVIERKRKIAEYYRQAIKGTPLEFHHEQPGTTHSFWMCSVLAKSAQERDTLRDYLKSCGIDTRPFFYPVHSMPMYQEWDHGPYPGADNVAYRGLNLPSFPALNDHQLDRISTAIHQFYRG</sequence>
<dbReference type="GO" id="GO:0008483">
    <property type="term" value="F:transaminase activity"/>
    <property type="evidence" value="ECO:0007669"/>
    <property type="project" value="TreeGrafter"/>
</dbReference>
<reference evidence="6" key="1">
    <citation type="submission" date="2016-10" db="EMBL/GenBank/DDBJ databases">
        <authorList>
            <person name="Varghese N."/>
            <person name="Submissions S."/>
        </authorList>
    </citation>
    <scope>NUCLEOTIDE SEQUENCE [LARGE SCALE GENOMIC DNA]</scope>
    <source>
        <strain evidence="6">CGMCC 1.7666</strain>
    </source>
</reference>
<keyword evidence="6" id="KW-1185">Reference proteome</keyword>
<dbReference type="RefSeq" id="WP_091139952.1">
    <property type="nucleotide sequence ID" value="NZ_FMVJ01000027.1"/>
</dbReference>
<dbReference type="PANTHER" id="PTHR30244">
    <property type="entry name" value="TRANSAMINASE"/>
    <property type="match status" value="1"/>
</dbReference>
<dbReference type="InterPro" id="IPR015421">
    <property type="entry name" value="PyrdxlP-dep_Trfase_major"/>
</dbReference>
<comment type="similarity">
    <text evidence="1 4">Belongs to the DegT/DnrJ/EryC1 family.</text>
</comment>
<dbReference type="AlphaFoldDB" id="A0A1G5LQH8"/>
<dbReference type="CDD" id="cd00616">
    <property type="entry name" value="AHBA_syn"/>
    <property type="match status" value="1"/>
</dbReference>
<dbReference type="Gene3D" id="3.40.640.10">
    <property type="entry name" value="Type I PLP-dependent aspartate aminotransferase-like (Major domain)"/>
    <property type="match status" value="1"/>
</dbReference>
<dbReference type="OrthoDB" id="9768668at2"/>
<dbReference type="SUPFAM" id="SSF53383">
    <property type="entry name" value="PLP-dependent transferases"/>
    <property type="match status" value="1"/>
</dbReference>
<organism evidence="5 6">
    <name type="scientific">Microvirga guangxiensis</name>
    <dbReference type="NCBI Taxonomy" id="549386"/>
    <lineage>
        <taxon>Bacteria</taxon>
        <taxon>Pseudomonadati</taxon>
        <taxon>Pseudomonadota</taxon>
        <taxon>Alphaproteobacteria</taxon>
        <taxon>Hyphomicrobiales</taxon>
        <taxon>Methylobacteriaceae</taxon>
        <taxon>Microvirga</taxon>
    </lineage>
</organism>
<dbReference type="Gene3D" id="3.90.1150.10">
    <property type="entry name" value="Aspartate Aminotransferase, domain 1"/>
    <property type="match status" value="1"/>
</dbReference>
<protein>
    <submittedName>
        <fullName evidence="5">Perosamine synthetase</fullName>
    </submittedName>
</protein>
<evidence type="ECO:0000256" key="2">
    <source>
        <dbReference type="PIRSR" id="PIRSR000390-1"/>
    </source>
</evidence>
<proteinExistence type="inferred from homology"/>
<dbReference type="InterPro" id="IPR000653">
    <property type="entry name" value="DegT/StrS_aminotransferase"/>
</dbReference>
<dbReference type="Proteomes" id="UP000199569">
    <property type="component" value="Unassembled WGS sequence"/>
</dbReference>